<dbReference type="EMBL" id="JAUIZM010000004">
    <property type="protein sequence ID" value="KAK1390812.1"/>
    <property type="molecule type" value="Genomic_DNA"/>
</dbReference>
<keyword evidence="11" id="KW-1185">Reference proteome</keyword>
<dbReference type="InterPro" id="IPR009057">
    <property type="entry name" value="Homeodomain-like_sf"/>
</dbReference>
<name>A0AAD8MZV8_9APIA</name>
<evidence type="ECO:0000256" key="5">
    <source>
        <dbReference type="ARBA" id="ARBA00023163"/>
    </source>
</evidence>
<reference evidence="10" key="2">
    <citation type="submission" date="2023-05" db="EMBL/GenBank/DDBJ databases">
        <authorList>
            <person name="Schelkunov M.I."/>
        </authorList>
    </citation>
    <scope>NUCLEOTIDE SEQUENCE</scope>
    <source>
        <strain evidence="10">Hsosn_3</strain>
        <tissue evidence="10">Leaf</tissue>
    </source>
</reference>
<gene>
    <name evidence="10" type="ORF">POM88_018990</name>
</gene>
<dbReference type="SUPFAM" id="SSF46689">
    <property type="entry name" value="Homeodomain-like"/>
    <property type="match status" value="1"/>
</dbReference>
<dbReference type="InterPro" id="IPR051953">
    <property type="entry name" value="Plant_SW-associated_TFs"/>
</dbReference>
<protein>
    <submittedName>
        <fullName evidence="10">Transcription factor like</fullName>
    </submittedName>
</protein>
<dbReference type="GO" id="GO:0005634">
    <property type="term" value="C:nucleus"/>
    <property type="evidence" value="ECO:0007669"/>
    <property type="project" value="UniProtKB-SubCell"/>
</dbReference>
<organism evidence="10 11">
    <name type="scientific">Heracleum sosnowskyi</name>
    <dbReference type="NCBI Taxonomy" id="360622"/>
    <lineage>
        <taxon>Eukaryota</taxon>
        <taxon>Viridiplantae</taxon>
        <taxon>Streptophyta</taxon>
        <taxon>Embryophyta</taxon>
        <taxon>Tracheophyta</taxon>
        <taxon>Spermatophyta</taxon>
        <taxon>Magnoliopsida</taxon>
        <taxon>eudicotyledons</taxon>
        <taxon>Gunneridae</taxon>
        <taxon>Pentapetalae</taxon>
        <taxon>asterids</taxon>
        <taxon>campanulids</taxon>
        <taxon>Apiales</taxon>
        <taxon>Apiaceae</taxon>
        <taxon>Apioideae</taxon>
        <taxon>apioid superclade</taxon>
        <taxon>Tordylieae</taxon>
        <taxon>Tordyliinae</taxon>
        <taxon>Heracleum</taxon>
    </lineage>
</organism>
<dbReference type="PANTHER" id="PTHR47997:SF44">
    <property type="entry name" value="TRANSCRIPTION FACTOR MYB46"/>
    <property type="match status" value="1"/>
</dbReference>
<dbReference type="PANTHER" id="PTHR47997">
    <property type="entry name" value="MYB DOMAIN PROTEIN 55"/>
    <property type="match status" value="1"/>
</dbReference>
<comment type="caution">
    <text evidence="10">The sequence shown here is derived from an EMBL/GenBank/DDBJ whole genome shotgun (WGS) entry which is preliminary data.</text>
</comment>
<dbReference type="Gene3D" id="1.10.10.60">
    <property type="entry name" value="Homeodomain-like"/>
    <property type="match status" value="1"/>
</dbReference>
<dbReference type="GO" id="GO:0003677">
    <property type="term" value="F:DNA binding"/>
    <property type="evidence" value="ECO:0007669"/>
    <property type="project" value="UniProtKB-KW"/>
</dbReference>
<evidence type="ECO:0000256" key="6">
    <source>
        <dbReference type="ARBA" id="ARBA00023242"/>
    </source>
</evidence>
<dbReference type="FunFam" id="1.10.10.60:FF:000269">
    <property type="entry name" value="Transcription factor MYB46"/>
    <property type="match status" value="1"/>
</dbReference>
<dbReference type="InterPro" id="IPR017930">
    <property type="entry name" value="Myb_dom"/>
</dbReference>
<evidence type="ECO:0000256" key="4">
    <source>
        <dbReference type="ARBA" id="ARBA00023125"/>
    </source>
</evidence>
<evidence type="ECO:0000313" key="11">
    <source>
        <dbReference type="Proteomes" id="UP001237642"/>
    </source>
</evidence>
<evidence type="ECO:0000313" key="10">
    <source>
        <dbReference type="EMBL" id="KAK1390812.1"/>
    </source>
</evidence>
<keyword evidence="3" id="KW-0805">Transcription regulation</keyword>
<dbReference type="PROSITE" id="PS51294">
    <property type="entry name" value="HTH_MYB"/>
    <property type="match status" value="1"/>
</dbReference>
<keyword evidence="4" id="KW-0238">DNA-binding</keyword>
<feature type="domain" description="Myb-like" evidence="8">
    <location>
        <begin position="37"/>
        <end position="87"/>
    </location>
</feature>
<feature type="domain" description="HTH myb-type" evidence="9">
    <location>
        <begin position="37"/>
        <end position="91"/>
    </location>
</feature>
<reference evidence="10" key="1">
    <citation type="submission" date="2023-02" db="EMBL/GenBank/DDBJ databases">
        <title>Genome of toxic invasive species Heracleum sosnowskyi carries increased number of genes despite the absence of recent whole-genome duplications.</title>
        <authorList>
            <person name="Schelkunov M."/>
            <person name="Shtratnikova V."/>
            <person name="Makarenko M."/>
            <person name="Klepikova A."/>
            <person name="Omelchenko D."/>
            <person name="Novikova G."/>
            <person name="Obukhova E."/>
            <person name="Bogdanov V."/>
            <person name="Penin A."/>
            <person name="Logacheva M."/>
        </authorList>
    </citation>
    <scope>NUCLEOTIDE SEQUENCE</scope>
    <source>
        <strain evidence="10">Hsosn_3</strain>
        <tissue evidence="10">Leaf</tissue>
    </source>
</reference>
<accession>A0AAD8MZV8</accession>
<keyword evidence="6" id="KW-0539">Nucleus</keyword>
<evidence type="ECO:0000256" key="3">
    <source>
        <dbReference type="ARBA" id="ARBA00023015"/>
    </source>
</evidence>
<sequence>MRKPDQCGKNSSNGSALKLRKGLWSPEEDEKWINYLRPDLKRGAFSAQEEDLIIHFHSLLGNRWSQIAARLPGRTDNEIKNFWNSTIKKRLKISSSTSTPNTSDSSLELKEISTRGGIFSVQPHSSITRMNMDSSTDLSSSSFFLQSVGLSYNVVDPKMPMTDNGGNLWGSSTRSFLNVPQSLQGISGNGIFGGNIGMDGELHVPPLESINKVENLGYDYSNYNNAIYSNNLNNNSKVETMGGAGNYWEGDDLRVGEWDFEELMRDVSFLPALDFHLID</sequence>
<dbReference type="AlphaFoldDB" id="A0AAD8MZV8"/>
<comment type="subcellular location">
    <subcellularLocation>
        <location evidence="1">Nucleus</location>
    </subcellularLocation>
</comment>
<evidence type="ECO:0000256" key="7">
    <source>
        <dbReference type="SAM" id="MobiDB-lite"/>
    </source>
</evidence>
<keyword evidence="2" id="KW-0677">Repeat</keyword>
<proteinExistence type="predicted"/>
<dbReference type="SMART" id="SM00717">
    <property type="entry name" value="SANT"/>
    <property type="match status" value="1"/>
</dbReference>
<dbReference type="Pfam" id="PF00249">
    <property type="entry name" value="Myb_DNA-binding"/>
    <property type="match status" value="1"/>
</dbReference>
<evidence type="ECO:0000259" key="9">
    <source>
        <dbReference type="PROSITE" id="PS51294"/>
    </source>
</evidence>
<dbReference type="Proteomes" id="UP001237642">
    <property type="component" value="Unassembled WGS sequence"/>
</dbReference>
<dbReference type="InterPro" id="IPR001005">
    <property type="entry name" value="SANT/Myb"/>
</dbReference>
<dbReference type="CDD" id="cd00167">
    <property type="entry name" value="SANT"/>
    <property type="match status" value="1"/>
</dbReference>
<feature type="region of interest" description="Disordered" evidence="7">
    <location>
        <begin position="1"/>
        <end position="20"/>
    </location>
</feature>
<evidence type="ECO:0000256" key="1">
    <source>
        <dbReference type="ARBA" id="ARBA00004123"/>
    </source>
</evidence>
<dbReference type="PROSITE" id="PS50090">
    <property type="entry name" value="MYB_LIKE"/>
    <property type="match status" value="1"/>
</dbReference>
<evidence type="ECO:0000259" key="8">
    <source>
        <dbReference type="PROSITE" id="PS50090"/>
    </source>
</evidence>
<evidence type="ECO:0000256" key="2">
    <source>
        <dbReference type="ARBA" id="ARBA00022737"/>
    </source>
</evidence>
<keyword evidence="5" id="KW-0804">Transcription</keyword>